<gene>
    <name evidence="6" type="ORF">AUP43_14435</name>
</gene>
<accession>A0A154VFD0</accession>
<dbReference type="Proteomes" id="UP000076400">
    <property type="component" value="Unassembled WGS sequence"/>
</dbReference>
<evidence type="ECO:0000313" key="6">
    <source>
        <dbReference type="EMBL" id="KZD00020.1"/>
    </source>
</evidence>
<dbReference type="InterPro" id="IPR027417">
    <property type="entry name" value="P-loop_NTPase"/>
</dbReference>
<dbReference type="CDD" id="cd03220">
    <property type="entry name" value="ABC_KpsT_Wzt"/>
    <property type="match status" value="1"/>
</dbReference>
<dbReference type="SMART" id="SM00382">
    <property type="entry name" value="AAA"/>
    <property type="match status" value="1"/>
</dbReference>
<dbReference type="Gene3D" id="2.70.50.60">
    <property type="entry name" value="abc- transporter (atp binding component) like domain"/>
    <property type="match status" value="1"/>
</dbReference>
<feature type="domain" description="ABC transporter" evidence="5">
    <location>
        <begin position="28"/>
        <end position="247"/>
    </location>
</feature>
<dbReference type="GO" id="GO:0005524">
    <property type="term" value="F:ATP binding"/>
    <property type="evidence" value="ECO:0007669"/>
    <property type="project" value="UniProtKB-KW"/>
</dbReference>
<organism evidence="6 7">
    <name type="scientific">Oceanibaculum pacificum</name>
    <dbReference type="NCBI Taxonomy" id="580166"/>
    <lineage>
        <taxon>Bacteria</taxon>
        <taxon>Pseudomonadati</taxon>
        <taxon>Pseudomonadota</taxon>
        <taxon>Alphaproteobacteria</taxon>
        <taxon>Rhodospirillales</taxon>
        <taxon>Oceanibaculaceae</taxon>
        <taxon>Oceanibaculum</taxon>
    </lineage>
</organism>
<dbReference type="GO" id="GO:0016020">
    <property type="term" value="C:membrane"/>
    <property type="evidence" value="ECO:0007669"/>
    <property type="project" value="InterPro"/>
</dbReference>
<comment type="similarity">
    <text evidence="1">Belongs to the ABC transporter superfamily.</text>
</comment>
<dbReference type="SUPFAM" id="SSF52540">
    <property type="entry name" value="P-loop containing nucleoside triphosphate hydrolases"/>
    <property type="match status" value="1"/>
</dbReference>
<dbReference type="AlphaFoldDB" id="A0A154VFD0"/>
<evidence type="ECO:0000256" key="4">
    <source>
        <dbReference type="ARBA" id="ARBA00022840"/>
    </source>
</evidence>
<keyword evidence="2" id="KW-0813">Transport</keyword>
<dbReference type="InterPro" id="IPR029439">
    <property type="entry name" value="Wzt_C"/>
</dbReference>
<dbReference type="InterPro" id="IPR017871">
    <property type="entry name" value="ABC_transporter-like_CS"/>
</dbReference>
<evidence type="ECO:0000256" key="2">
    <source>
        <dbReference type="ARBA" id="ARBA00022448"/>
    </source>
</evidence>
<dbReference type="PANTHER" id="PTHR46743">
    <property type="entry name" value="TEICHOIC ACIDS EXPORT ATP-BINDING PROTEIN TAGH"/>
    <property type="match status" value="1"/>
</dbReference>
<protein>
    <recommendedName>
        <fullName evidence="5">ABC transporter domain-containing protein</fullName>
    </recommendedName>
</protein>
<comment type="caution">
    <text evidence="6">The sequence shown here is derived from an EMBL/GenBank/DDBJ whole genome shotgun (WGS) entry which is preliminary data.</text>
</comment>
<dbReference type="InterPro" id="IPR003439">
    <property type="entry name" value="ABC_transporter-like_ATP-bd"/>
</dbReference>
<dbReference type="Gene3D" id="3.40.50.300">
    <property type="entry name" value="P-loop containing nucleotide triphosphate hydrolases"/>
    <property type="match status" value="1"/>
</dbReference>
<keyword evidence="4" id="KW-0067">ATP-binding</keyword>
<dbReference type="EMBL" id="LPXN01000165">
    <property type="protein sequence ID" value="KZD00020.1"/>
    <property type="molecule type" value="Genomic_DNA"/>
</dbReference>
<evidence type="ECO:0000259" key="5">
    <source>
        <dbReference type="PROSITE" id="PS50893"/>
    </source>
</evidence>
<dbReference type="InterPro" id="IPR003593">
    <property type="entry name" value="AAA+_ATPase"/>
</dbReference>
<evidence type="ECO:0000256" key="3">
    <source>
        <dbReference type="ARBA" id="ARBA00022741"/>
    </source>
</evidence>
<keyword evidence="7" id="KW-1185">Reference proteome</keyword>
<dbReference type="InterPro" id="IPR015860">
    <property type="entry name" value="ABC_transpr_TagH-like"/>
</dbReference>
<evidence type="ECO:0000313" key="7">
    <source>
        <dbReference type="Proteomes" id="UP000076400"/>
    </source>
</evidence>
<sequence length="476" mass="52442">MSEVRIAVEGVSKQYFLYRSPGERLLHIGLNIVPRGIERFNALSDISFNVRRGECVGIIGRNGSGKSTLLYIIANTLSPSRGTVRVNGRIAALLELGSGFNPEFNGRENIFFYASMLGLNRAEISERLEEIIDFSGIRDFIDRPLKTYSSGMAMRLAFAVTSCIDPEVLIVDEALSVGDEAFQRKCMMRLTRLKENGTTILFVSHSARSVTELCDRAIWLDRGEMLMDGPPDEVMVAYQRFSHLDSERAAAYRQQVKERDPEFLSQGENRKANKEKLLLTAAGQDEAAELGSGITASFDPNMVPESIVIHESHGALIEQPRICEVAADGSLGAVVNTLVRGRDYAICYIVRFTEDAQDVAFSANIQTVNGTMLGGGSLLKEGQRLVAVRAGEEVAAQHVFSCRLLRESFFVSVGCSGLRHGERMPLHRITDALMFTVLTERDYNGNGLVDFAFRSGYTILPAGEHLNPSAPNSAEK</sequence>
<evidence type="ECO:0000256" key="1">
    <source>
        <dbReference type="ARBA" id="ARBA00005417"/>
    </source>
</evidence>
<dbReference type="InterPro" id="IPR050683">
    <property type="entry name" value="Bact_Polysacc_Export_ATP-bd"/>
</dbReference>
<dbReference type="GO" id="GO:0016887">
    <property type="term" value="F:ATP hydrolysis activity"/>
    <property type="evidence" value="ECO:0007669"/>
    <property type="project" value="InterPro"/>
</dbReference>
<dbReference type="GO" id="GO:0140359">
    <property type="term" value="F:ABC-type transporter activity"/>
    <property type="evidence" value="ECO:0007669"/>
    <property type="project" value="InterPro"/>
</dbReference>
<dbReference type="STRING" id="580166.AUP43_14435"/>
<dbReference type="Pfam" id="PF14524">
    <property type="entry name" value="Wzt_C"/>
    <property type="match status" value="1"/>
</dbReference>
<name>A0A154VFD0_9PROT</name>
<dbReference type="PROSITE" id="PS50893">
    <property type="entry name" value="ABC_TRANSPORTER_2"/>
    <property type="match status" value="1"/>
</dbReference>
<keyword evidence="3" id="KW-0547">Nucleotide-binding</keyword>
<dbReference type="PROSITE" id="PS00211">
    <property type="entry name" value="ABC_TRANSPORTER_1"/>
    <property type="match status" value="1"/>
</dbReference>
<dbReference type="PANTHER" id="PTHR46743:SF2">
    <property type="entry name" value="TEICHOIC ACIDS EXPORT ATP-BINDING PROTEIN TAGH"/>
    <property type="match status" value="1"/>
</dbReference>
<proteinExistence type="inferred from homology"/>
<reference evidence="6 7" key="1">
    <citation type="submission" date="2015-12" db="EMBL/GenBank/DDBJ databases">
        <title>Genome sequence of Oceanibaculum pacificum MCCC 1A02656.</title>
        <authorList>
            <person name="Lu L."/>
            <person name="Lai Q."/>
            <person name="Shao Z."/>
            <person name="Qian P."/>
        </authorList>
    </citation>
    <scope>NUCLEOTIDE SEQUENCE [LARGE SCALE GENOMIC DNA]</scope>
    <source>
        <strain evidence="6 7">MCCC 1A02656</strain>
    </source>
</reference>
<dbReference type="RefSeq" id="WP_067560013.1">
    <property type="nucleotide sequence ID" value="NZ_LPXN01000165.1"/>
</dbReference>
<dbReference type="CDD" id="cd10147">
    <property type="entry name" value="Wzt_C-like"/>
    <property type="match status" value="1"/>
</dbReference>
<dbReference type="Pfam" id="PF00005">
    <property type="entry name" value="ABC_tran"/>
    <property type="match status" value="1"/>
</dbReference>